<evidence type="ECO:0000256" key="6">
    <source>
        <dbReference type="ARBA" id="ARBA00023136"/>
    </source>
</evidence>
<dbReference type="GO" id="GO:0005785">
    <property type="term" value="C:signal recognition particle receptor complex"/>
    <property type="evidence" value="ECO:0007669"/>
    <property type="project" value="InterPro"/>
</dbReference>
<proteinExistence type="inferred from homology"/>
<dbReference type="Gene3D" id="3.30.450.60">
    <property type="match status" value="1"/>
</dbReference>
<dbReference type="InterPro" id="IPR013822">
    <property type="entry name" value="Signal_recog_particl_SRP54_hlx"/>
</dbReference>
<evidence type="ECO:0000256" key="7">
    <source>
        <dbReference type="ARBA" id="ARBA00023170"/>
    </source>
</evidence>
<keyword evidence="4" id="KW-0256">Endoplasmic reticulum</keyword>
<dbReference type="InterPro" id="IPR011012">
    <property type="entry name" value="Longin-like_dom_sf"/>
</dbReference>
<dbReference type="Pfam" id="PF04086">
    <property type="entry name" value="SRP-alpha_N"/>
    <property type="match status" value="1"/>
</dbReference>
<keyword evidence="11" id="KW-1185">Reference proteome</keyword>
<dbReference type="PANTHER" id="PTHR43134:SF1">
    <property type="entry name" value="SIGNAL RECOGNITION PARTICLE RECEPTOR SUBUNIT ALPHA"/>
    <property type="match status" value="1"/>
</dbReference>
<evidence type="ECO:0000256" key="4">
    <source>
        <dbReference type="ARBA" id="ARBA00022824"/>
    </source>
</evidence>
<dbReference type="PANTHER" id="PTHR43134">
    <property type="entry name" value="SIGNAL RECOGNITION PARTICLE RECEPTOR SUBUNIT ALPHA"/>
    <property type="match status" value="1"/>
</dbReference>
<feature type="compositionally biased region" description="Basic and acidic residues" evidence="8">
    <location>
        <begin position="83"/>
        <end position="92"/>
    </location>
</feature>
<evidence type="ECO:0000256" key="1">
    <source>
        <dbReference type="ARBA" id="ARBA00004397"/>
    </source>
</evidence>
<keyword evidence="7 10" id="KW-0675">Receptor</keyword>
<dbReference type="GO" id="GO:0005047">
    <property type="term" value="F:signal recognition particle binding"/>
    <property type="evidence" value="ECO:0007669"/>
    <property type="project" value="InterPro"/>
</dbReference>
<feature type="region of interest" description="Disordered" evidence="8">
    <location>
        <begin position="83"/>
        <end position="136"/>
    </location>
</feature>
<dbReference type="InParanoid" id="D7FQT5"/>
<sequence>MHPCSETQFGAARLKDRWSLANELGLVVVALYQKSLQLQYVEGLVDNIRRDIVRRYGPSLKNAAAAEPVAYDEHFDRILKEAERGSAAEGRRASSSPKPSTIKTTSKPRAPKSILSSAVHDGTTSTSLDQSDDTVPGRLEANDLAAARAQLQARAGAKGRRGSRPGRGAGGHGQSLSPPTPSQAGGGKKEKKKGTVWHDGSGSGKQLGEKAKEALDRSKREEGDAGDEVLMAEMRSTYMPEDGETAEWDEPESDLDEDDILDLQASENADENKGSWAGTLLKTSLGGFLHGLTGTKVLEERDLEPVMTKMREQLMGRNVASEVANDITASVQATLIDQKLKSFTRVKTAVQSALKEAVSRVLTPKKSTDVLREVKAARSRGKVYSMAFVGINGVGKSTSLAKVAYYLKENGIKVLIAACDTFRSGAVEQLRVHCRCLDVPLFEKGYARDSSAVAREAVKHAAEEGYDCVLIDTAGRMQNNEPLMRALSKLINENEPELVLFVGEALVGNDGVNQLQMFNQALANNSPAGRYHQIDGVVLTKFDTIDTKVGAALSMCYKTGQPILFVGTGQKYTHLRKLNVNYVIKALFG</sequence>
<dbReference type="InterPro" id="IPR000897">
    <property type="entry name" value="SRP54_GTPase_dom"/>
</dbReference>
<dbReference type="SMART" id="SM00962">
    <property type="entry name" value="SRP54"/>
    <property type="match status" value="1"/>
</dbReference>
<name>D7FQT5_ECTSI</name>
<comment type="subcellular location">
    <subcellularLocation>
        <location evidence="1">Endoplasmic reticulum membrane</location>
        <topology evidence="1">Peripheral membrane protein</topology>
        <orientation evidence="1">Cytoplasmic side</orientation>
    </subcellularLocation>
</comment>
<dbReference type="STRING" id="2880.D7FQT5"/>
<evidence type="ECO:0000313" key="11">
    <source>
        <dbReference type="Proteomes" id="UP000002630"/>
    </source>
</evidence>
<dbReference type="SUPFAM" id="SSF52540">
    <property type="entry name" value="P-loop containing nucleoside triphosphate hydrolases"/>
    <property type="match status" value="1"/>
</dbReference>
<dbReference type="SMART" id="SM00382">
    <property type="entry name" value="AAA"/>
    <property type="match status" value="1"/>
</dbReference>
<dbReference type="Pfam" id="PF00448">
    <property type="entry name" value="SRP54"/>
    <property type="match status" value="1"/>
</dbReference>
<feature type="domain" description="SRP54-type proteins GTP-binding" evidence="9">
    <location>
        <begin position="562"/>
        <end position="575"/>
    </location>
</feature>
<dbReference type="InterPro" id="IPR003593">
    <property type="entry name" value="AAA+_ATPase"/>
</dbReference>
<keyword evidence="5" id="KW-0342">GTP-binding</keyword>
<feature type="compositionally biased region" description="Basic and acidic residues" evidence="8">
    <location>
        <begin position="207"/>
        <end position="223"/>
    </location>
</feature>
<feature type="region of interest" description="Disordered" evidence="8">
    <location>
        <begin position="150"/>
        <end position="228"/>
    </location>
</feature>
<dbReference type="CDD" id="cd17876">
    <property type="entry name" value="SRalpha_C"/>
    <property type="match status" value="1"/>
</dbReference>
<accession>D7FQT5</accession>
<evidence type="ECO:0000256" key="3">
    <source>
        <dbReference type="ARBA" id="ARBA00022741"/>
    </source>
</evidence>
<dbReference type="InterPro" id="IPR042101">
    <property type="entry name" value="SRP54_N_sf"/>
</dbReference>
<dbReference type="OMA" id="DENKGSW"/>
<dbReference type="GO" id="GO:0003924">
    <property type="term" value="F:GTPase activity"/>
    <property type="evidence" value="ECO:0007669"/>
    <property type="project" value="InterPro"/>
</dbReference>
<dbReference type="EMBL" id="FN649744">
    <property type="protein sequence ID" value="CBJ30645.1"/>
    <property type="molecule type" value="Genomic_DNA"/>
</dbReference>
<dbReference type="Pfam" id="PF02881">
    <property type="entry name" value="SRP54_N"/>
    <property type="match status" value="1"/>
</dbReference>
<dbReference type="AlphaFoldDB" id="D7FQT5"/>
<evidence type="ECO:0000259" key="9">
    <source>
        <dbReference type="PROSITE" id="PS00300"/>
    </source>
</evidence>
<dbReference type="SUPFAM" id="SSF64356">
    <property type="entry name" value="SNARE-like"/>
    <property type="match status" value="1"/>
</dbReference>
<dbReference type="EMBL" id="FN648385">
    <property type="protein sequence ID" value="CBJ30645.1"/>
    <property type="molecule type" value="Genomic_DNA"/>
</dbReference>
<dbReference type="Gene3D" id="1.20.120.140">
    <property type="entry name" value="Signal recognition particle SRP54, nucleotide-binding domain"/>
    <property type="match status" value="1"/>
</dbReference>
<comment type="similarity">
    <text evidence="2">Belongs to the GTP-binding SRP family.</text>
</comment>
<dbReference type="SUPFAM" id="SSF47364">
    <property type="entry name" value="Domain of the SRP/SRP receptor G-proteins"/>
    <property type="match status" value="1"/>
</dbReference>
<dbReference type="InterPro" id="IPR007222">
    <property type="entry name" value="Sig_recog_particle_rcpt_asu_N"/>
</dbReference>
<dbReference type="GO" id="GO:0006614">
    <property type="term" value="P:SRP-dependent cotranslational protein targeting to membrane"/>
    <property type="evidence" value="ECO:0007669"/>
    <property type="project" value="InterPro"/>
</dbReference>
<dbReference type="PROSITE" id="PS00300">
    <property type="entry name" value="SRP54"/>
    <property type="match status" value="1"/>
</dbReference>
<dbReference type="CDD" id="cd14826">
    <property type="entry name" value="SR_alpha_SRX"/>
    <property type="match status" value="1"/>
</dbReference>
<gene>
    <name evidence="10" type="primary">SRP101</name>
    <name evidence="10" type="ORF">Esi_0208_0009</name>
</gene>
<dbReference type="eggNOG" id="KOG0781">
    <property type="taxonomic scope" value="Eukaryota"/>
</dbReference>
<dbReference type="Proteomes" id="UP000002630">
    <property type="component" value="Linkage Group LG19"/>
</dbReference>
<keyword evidence="3" id="KW-0547">Nucleotide-binding</keyword>
<evidence type="ECO:0000313" key="10">
    <source>
        <dbReference type="EMBL" id="CBJ30645.1"/>
    </source>
</evidence>
<dbReference type="GO" id="GO:0005525">
    <property type="term" value="F:GTP binding"/>
    <property type="evidence" value="ECO:0007669"/>
    <property type="project" value="UniProtKB-KW"/>
</dbReference>
<keyword evidence="6" id="KW-0472">Membrane</keyword>
<organism evidence="10 11">
    <name type="scientific">Ectocarpus siliculosus</name>
    <name type="common">Brown alga</name>
    <name type="synonym">Conferva siliculosa</name>
    <dbReference type="NCBI Taxonomy" id="2880"/>
    <lineage>
        <taxon>Eukaryota</taxon>
        <taxon>Sar</taxon>
        <taxon>Stramenopiles</taxon>
        <taxon>Ochrophyta</taxon>
        <taxon>PX clade</taxon>
        <taxon>Phaeophyceae</taxon>
        <taxon>Ectocarpales</taxon>
        <taxon>Ectocarpaceae</taxon>
        <taxon>Ectocarpus</taxon>
    </lineage>
</organism>
<protein>
    <submittedName>
        <fullName evidence="10">SRP101, alpha subunit of the signal recognition particle receptor</fullName>
    </submittedName>
</protein>
<evidence type="ECO:0000256" key="5">
    <source>
        <dbReference type="ARBA" id="ARBA00023134"/>
    </source>
</evidence>
<feature type="compositionally biased region" description="Low complexity" evidence="8">
    <location>
        <begin position="93"/>
        <end position="108"/>
    </location>
</feature>
<evidence type="ECO:0000256" key="2">
    <source>
        <dbReference type="ARBA" id="ARBA00008531"/>
    </source>
</evidence>
<reference evidence="10 11" key="1">
    <citation type="journal article" date="2010" name="Nature">
        <title>The Ectocarpus genome and the independent evolution of multicellularity in brown algae.</title>
        <authorList>
            <person name="Cock J.M."/>
            <person name="Sterck L."/>
            <person name="Rouze P."/>
            <person name="Scornet D."/>
            <person name="Allen A.E."/>
            <person name="Amoutzias G."/>
            <person name="Anthouard V."/>
            <person name="Artiguenave F."/>
            <person name="Aury J.M."/>
            <person name="Badger J.H."/>
            <person name="Beszteri B."/>
            <person name="Billiau K."/>
            <person name="Bonnet E."/>
            <person name="Bothwell J.H."/>
            <person name="Bowler C."/>
            <person name="Boyen C."/>
            <person name="Brownlee C."/>
            <person name="Carrano C.J."/>
            <person name="Charrier B."/>
            <person name="Cho G.Y."/>
            <person name="Coelho S.M."/>
            <person name="Collen J."/>
            <person name="Corre E."/>
            <person name="Da Silva C."/>
            <person name="Delage L."/>
            <person name="Delaroque N."/>
            <person name="Dittami S.M."/>
            <person name="Doulbeau S."/>
            <person name="Elias M."/>
            <person name="Farnham G."/>
            <person name="Gachon C.M."/>
            <person name="Gschloessl B."/>
            <person name="Heesch S."/>
            <person name="Jabbari K."/>
            <person name="Jubin C."/>
            <person name="Kawai H."/>
            <person name="Kimura K."/>
            <person name="Kloareg B."/>
            <person name="Kupper F.C."/>
            <person name="Lang D."/>
            <person name="Le Bail A."/>
            <person name="Leblanc C."/>
            <person name="Lerouge P."/>
            <person name="Lohr M."/>
            <person name="Lopez P.J."/>
            <person name="Martens C."/>
            <person name="Maumus F."/>
            <person name="Michel G."/>
            <person name="Miranda-Saavedra D."/>
            <person name="Morales J."/>
            <person name="Moreau H."/>
            <person name="Motomura T."/>
            <person name="Nagasato C."/>
            <person name="Napoli C.A."/>
            <person name="Nelson D.R."/>
            <person name="Nyvall-Collen P."/>
            <person name="Peters A.F."/>
            <person name="Pommier C."/>
            <person name="Potin P."/>
            <person name="Poulain J."/>
            <person name="Quesneville H."/>
            <person name="Read B."/>
            <person name="Rensing S.A."/>
            <person name="Ritter A."/>
            <person name="Rousvoal S."/>
            <person name="Samanta M."/>
            <person name="Samson G."/>
            <person name="Schroeder D.C."/>
            <person name="Segurens B."/>
            <person name="Strittmatter M."/>
            <person name="Tonon T."/>
            <person name="Tregear J.W."/>
            <person name="Valentin K."/>
            <person name="von Dassow P."/>
            <person name="Yamagishi T."/>
            <person name="Van de Peer Y."/>
            <person name="Wincker P."/>
        </authorList>
    </citation>
    <scope>NUCLEOTIDE SEQUENCE [LARGE SCALE GENOMIC DNA]</scope>
    <source>
        <strain evidence="11">Ec32 / CCAP1310/4</strain>
    </source>
</reference>
<dbReference type="FunFam" id="3.40.50.300:FF:000188">
    <property type="entry name" value="signal recognition particle receptor subunit alpha"/>
    <property type="match status" value="1"/>
</dbReference>
<dbReference type="InterPro" id="IPR036225">
    <property type="entry name" value="SRP/SRP_N"/>
</dbReference>
<dbReference type="GO" id="GO:0006886">
    <property type="term" value="P:intracellular protein transport"/>
    <property type="evidence" value="ECO:0007669"/>
    <property type="project" value="InterPro"/>
</dbReference>
<dbReference type="Gene3D" id="3.40.50.300">
    <property type="entry name" value="P-loop containing nucleotide triphosphate hydrolases"/>
    <property type="match status" value="1"/>
</dbReference>
<evidence type="ECO:0000256" key="8">
    <source>
        <dbReference type="SAM" id="MobiDB-lite"/>
    </source>
</evidence>
<dbReference type="InterPro" id="IPR027417">
    <property type="entry name" value="P-loop_NTPase"/>
</dbReference>
<dbReference type="SMART" id="SM00963">
    <property type="entry name" value="SRP54_N"/>
    <property type="match status" value="1"/>
</dbReference>
<dbReference type="OrthoDB" id="1727884at2759"/>